<keyword evidence="1" id="KW-0732">Signal</keyword>
<evidence type="ECO:0000256" key="1">
    <source>
        <dbReference type="SAM" id="SignalP"/>
    </source>
</evidence>
<dbReference type="EMBL" id="FPCH01000001">
    <property type="protein sequence ID" value="SFV25819.1"/>
    <property type="molecule type" value="Genomic_DNA"/>
</dbReference>
<accession>A0A1I7MTT5</accession>
<gene>
    <name evidence="2" type="ORF">SAMN04488557_0163</name>
</gene>
<name>A0A1I7MTT5_9HYPH</name>
<organism evidence="2 3">
    <name type="scientific">Hyphomicrobium facile</name>
    <dbReference type="NCBI Taxonomy" id="51670"/>
    <lineage>
        <taxon>Bacteria</taxon>
        <taxon>Pseudomonadati</taxon>
        <taxon>Pseudomonadota</taxon>
        <taxon>Alphaproteobacteria</taxon>
        <taxon>Hyphomicrobiales</taxon>
        <taxon>Hyphomicrobiaceae</taxon>
        <taxon>Hyphomicrobium</taxon>
    </lineage>
</organism>
<dbReference type="AlphaFoldDB" id="A0A1I7MTT5"/>
<dbReference type="Proteomes" id="UP000199423">
    <property type="component" value="Unassembled WGS sequence"/>
</dbReference>
<proteinExistence type="predicted"/>
<feature type="signal peptide" evidence="1">
    <location>
        <begin position="1"/>
        <end position="27"/>
    </location>
</feature>
<dbReference type="STRING" id="51670.SAMN04488557_0163"/>
<sequence>MNFIRTNILLAASLSLLVSTYSGPAPASDLGSVEQRSLAEPPSPKSEWTFVFTAYGWIPWLSGNMAVRGRTFDVNANAGQILSHLDWSTLPAWMSYAEARNGPVSLFNDVVYANITGAKNFARASDRQIIDSSLGGAVSVDYEEVIVEFGGAYEVWTGRNPVLTGSAALDLLAGGRYWHQSTDVSANVSASVNIGDLSVSGNRVTARSGSVDWVDPFIGARLRNQIAPGQELMVRADVGGFGVGSDPTWQVLATYNWRMCTANGHVIDGYLGYRALSVDYSQGSGNTTYQYNVLQQGPVIGTTLHF</sequence>
<evidence type="ECO:0000313" key="2">
    <source>
        <dbReference type="EMBL" id="SFV25819.1"/>
    </source>
</evidence>
<dbReference type="OrthoDB" id="6555107at2"/>
<evidence type="ECO:0000313" key="3">
    <source>
        <dbReference type="Proteomes" id="UP000199423"/>
    </source>
</evidence>
<reference evidence="3" key="1">
    <citation type="submission" date="2016-10" db="EMBL/GenBank/DDBJ databases">
        <authorList>
            <person name="Varghese N."/>
            <person name="Submissions S."/>
        </authorList>
    </citation>
    <scope>NUCLEOTIDE SEQUENCE [LARGE SCALE GENOMIC DNA]</scope>
    <source>
        <strain evidence="3">DSM 1565</strain>
    </source>
</reference>
<protein>
    <submittedName>
        <fullName evidence="2">Uncharacterized protein</fullName>
    </submittedName>
</protein>
<feature type="chain" id="PRO_5011493985" evidence="1">
    <location>
        <begin position="28"/>
        <end position="306"/>
    </location>
</feature>
<keyword evidence="3" id="KW-1185">Reference proteome</keyword>